<reference evidence="2 3" key="1">
    <citation type="submission" date="2016-02" db="EMBL/GenBank/DDBJ databases">
        <title>Genome analysis of coral dinoflagellate symbionts highlights evolutionary adaptations to a symbiotic lifestyle.</title>
        <authorList>
            <person name="Aranda M."/>
            <person name="Li Y."/>
            <person name="Liew Y.J."/>
            <person name="Baumgarten S."/>
            <person name="Simakov O."/>
            <person name="Wilson M."/>
            <person name="Piel J."/>
            <person name="Ashoor H."/>
            <person name="Bougouffa S."/>
            <person name="Bajic V.B."/>
            <person name="Ryu T."/>
            <person name="Ravasi T."/>
            <person name="Bayer T."/>
            <person name="Micklem G."/>
            <person name="Kim H."/>
            <person name="Bhak J."/>
            <person name="Lajeunesse T.C."/>
            <person name="Voolstra C.R."/>
        </authorList>
    </citation>
    <scope>NUCLEOTIDE SEQUENCE [LARGE SCALE GENOMIC DNA]</scope>
    <source>
        <strain evidence="2 3">CCMP2467</strain>
    </source>
</reference>
<feature type="compositionally biased region" description="Basic and acidic residues" evidence="1">
    <location>
        <begin position="379"/>
        <end position="392"/>
    </location>
</feature>
<proteinExistence type="predicted"/>
<dbReference type="Gene3D" id="1.25.10.10">
    <property type="entry name" value="Leucine-rich Repeat Variant"/>
    <property type="match status" value="1"/>
</dbReference>
<dbReference type="SUPFAM" id="SSF48371">
    <property type="entry name" value="ARM repeat"/>
    <property type="match status" value="1"/>
</dbReference>
<dbReference type="OrthoDB" id="421079at2759"/>
<feature type="compositionally biased region" description="Basic and acidic residues" evidence="1">
    <location>
        <begin position="671"/>
        <end position="681"/>
    </location>
</feature>
<dbReference type="InterPro" id="IPR011989">
    <property type="entry name" value="ARM-like"/>
</dbReference>
<evidence type="ECO:0000256" key="1">
    <source>
        <dbReference type="SAM" id="MobiDB-lite"/>
    </source>
</evidence>
<feature type="region of interest" description="Disordered" evidence="1">
    <location>
        <begin position="458"/>
        <end position="480"/>
    </location>
</feature>
<name>A0A1Q9EXD1_SYMMI</name>
<dbReference type="InterPro" id="IPR016024">
    <property type="entry name" value="ARM-type_fold"/>
</dbReference>
<feature type="compositionally biased region" description="Basic and acidic residues" evidence="1">
    <location>
        <begin position="458"/>
        <end position="478"/>
    </location>
</feature>
<feature type="region of interest" description="Disordered" evidence="1">
    <location>
        <begin position="354"/>
        <end position="405"/>
    </location>
</feature>
<evidence type="ECO:0000313" key="3">
    <source>
        <dbReference type="Proteomes" id="UP000186817"/>
    </source>
</evidence>
<dbReference type="AlphaFoldDB" id="A0A1Q9EXD1"/>
<comment type="caution">
    <text evidence="2">The sequence shown here is derived from an EMBL/GenBank/DDBJ whole genome shotgun (WGS) entry which is preliminary data.</text>
</comment>
<feature type="region of interest" description="Disordered" evidence="1">
    <location>
        <begin position="662"/>
        <end position="681"/>
    </location>
</feature>
<organism evidence="2 3">
    <name type="scientific">Symbiodinium microadriaticum</name>
    <name type="common">Dinoflagellate</name>
    <name type="synonym">Zooxanthella microadriatica</name>
    <dbReference type="NCBI Taxonomy" id="2951"/>
    <lineage>
        <taxon>Eukaryota</taxon>
        <taxon>Sar</taxon>
        <taxon>Alveolata</taxon>
        <taxon>Dinophyceae</taxon>
        <taxon>Suessiales</taxon>
        <taxon>Symbiodiniaceae</taxon>
        <taxon>Symbiodinium</taxon>
    </lineage>
</organism>
<accession>A0A1Q9EXD1</accession>
<sequence length="943" mass="105097">MGCQSINQPKGAQVKRSLEQKAHMDELKGLRDPEAARSGGTAQGAFAMKELARMAQELKHEELQEQVATMTLKGLRICEEHAKECVKLLVDAMRKASNEELASEAVPRSAVPELLYCLAALTFFVRECDSLHITNKWQGFRLPLASHPCQVQNVRDAIRSYSTPKSSSNKLGEKADEEIDAGFDFIVLDALCSSSEMQQLRWMTKTLNNPQSPIFNWSGALVETALRNLSQDESPAKKDMDWPIPPTPTYYHDWVLELLEKVWDFDTSALLMLGEAGAGKSPLGRSILLAQGIPDCVVYATTNWQGEGTFGETFRLVGFRGNEEKFKDYLEDICELLRDQLQINILRRQHCDDMAGNGSSDSESTDSSDASDDTEDEDKGDKDASTPKRDGHGYGYPSGECSRSAVPTTALVPDVREIWEKMDAEALKKLLANKEEEMFKVAEESKRIKSIITKQESQKKKELKKQKDKEKREEKAKETQVSGKSTFKDIREAFASKAGISKAKAIQMAFYQGDDRSNDHPRRQVAGELKLRDGDELVVRPTLSGGGVRQRINKKSDECKTYALDIAKDVQNKVKVKWQTEEAFNNLIKPLSEDMLKSALEFLKNGGSTEFKVKNLARVIYASGMKSLTDFDFAVSGVIDSAENSSIGAYYKATEENEKLSLSHVRSMSSPEDRHLSEKQRSEDNAFIDYQKPRRTCLSAPQVSQLLWDRRPRSELFSMKDVTIFLISAWALNKLLHRCNSASAWALAAGGLEAVQRCLTFQNSIEDLQCYAWLARSIGGCRGLLGFLEQAPKFFVARLIWVLHDERCWRDQHGEEVPEAPELLKVTAQHLLAACSSGDEDVIHAGVALLEDMTSHQHNIAFRLLGDGGGQIFTQILQVFLRGQSERARATAERCARALGSLARVGRANAKELLVSQGDFGLGTIMAKVGSGIARQLVVDEML</sequence>
<feature type="compositionally biased region" description="Acidic residues" evidence="1">
    <location>
        <begin position="363"/>
        <end position="378"/>
    </location>
</feature>
<gene>
    <name evidence="2" type="ORF">AK812_SmicGene4024</name>
</gene>
<dbReference type="EMBL" id="LSRX01000049">
    <property type="protein sequence ID" value="OLQ12055.1"/>
    <property type="molecule type" value="Genomic_DNA"/>
</dbReference>
<evidence type="ECO:0000313" key="2">
    <source>
        <dbReference type="EMBL" id="OLQ12055.1"/>
    </source>
</evidence>
<protein>
    <submittedName>
        <fullName evidence="2">Uncharacterized protein</fullName>
    </submittedName>
</protein>
<dbReference type="Proteomes" id="UP000186817">
    <property type="component" value="Unassembled WGS sequence"/>
</dbReference>
<keyword evidence="3" id="KW-1185">Reference proteome</keyword>